<sequence>MSIWLGIDLGQARVGLALSDPNMVLAHPAGNLQAYGDYFHVLDEVVDTILEHHVRVVVVGLPLQLDGTVGASAKKAQRWVKALHRTIEERITQIQDGEGIFDNFAGTDKFAESVQADQSVEQALATLQELTIILRDERLTTVTAHHQMSQSGLSMRKHRSGVDQQSAVVLLQSALDEYQAQYAGSESVTPAYTEE</sequence>
<evidence type="ECO:0000256" key="4">
    <source>
        <dbReference type="ARBA" id="ARBA00022801"/>
    </source>
</evidence>
<comment type="function">
    <text evidence="5">Could be a nuclease involved in processing of the 5'-end of pre-16S rRNA.</text>
</comment>
<evidence type="ECO:0000256" key="3">
    <source>
        <dbReference type="ARBA" id="ARBA00022722"/>
    </source>
</evidence>
<keyword evidence="4 5" id="KW-0378">Hydrolase</keyword>
<protein>
    <recommendedName>
        <fullName evidence="5">Putative pre-16S rRNA nuclease</fullName>
        <ecNumber evidence="5">3.1.-.-</ecNumber>
    </recommendedName>
</protein>
<evidence type="ECO:0000256" key="5">
    <source>
        <dbReference type="HAMAP-Rule" id="MF_00651"/>
    </source>
</evidence>
<dbReference type="AlphaFoldDB" id="A0A8J3EY72"/>
<dbReference type="GO" id="GO:0004518">
    <property type="term" value="F:nuclease activity"/>
    <property type="evidence" value="ECO:0007669"/>
    <property type="project" value="UniProtKB-KW"/>
</dbReference>
<keyword evidence="8" id="KW-1185">Reference proteome</keyword>
<reference evidence="7" key="2">
    <citation type="submission" date="2020-09" db="EMBL/GenBank/DDBJ databases">
        <authorList>
            <person name="Sun Q."/>
            <person name="Sedlacek I."/>
        </authorList>
    </citation>
    <scope>NUCLEOTIDE SEQUENCE</scope>
    <source>
        <strain evidence="7">CCM 8606</strain>
    </source>
</reference>
<proteinExistence type="inferred from homology"/>
<dbReference type="RefSeq" id="WP_229714706.1">
    <property type="nucleotide sequence ID" value="NZ_BMDH01000001.1"/>
</dbReference>
<dbReference type="GO" id="GO:0000967">
    <property type="term" value="P:rRNA 5'-end processing"/>
    <property type="evidence" value="ECO:0007669"/>
    <property type="project" value="UniProtKB-UniRule"/>
</dbReference>
<name>A0A8J3EY72_9BIFI</name>
<dbReference type="InterPro" id="IPR005227">
    <property type="entry name" value="YqgF"/>
</dbReference>
<dbReference type="Gene3D" id="3.30.420.140">
    <property type="entry name" value="YqgF/RNase H-like domain"/>
    <property type="match status" value="1"/>
</dbReference>
<feature type="domain" description="YqgF/RNase H-like" evidence="6">
    <location>
        <begin position="2"/>
        <end position="96"/>
    </location>
</feature>
<evidence type="ECO:0000313" key="7">
    <source>
        <dbReference type="EMBL" id="GGI13564.1"/>
    </source>
</evidence>
<dbReference type="InterPro" id="IPR012337">
    <property type="entry name" value="RNaseH-like_sf"/>
</dbReference>
<evidence type="ECO:0000256" key="2">
    <source>
        <dbReference type="ARBA" id="ARBA00022517"/>
    </source>
</evidence>
<comment type="subcellular location">
    <subcellularLocation>
        <location evidence="5">Cytoplasm</location>
    </subcellularLocation>
</comment>
<organism evidence="7 8">
    <name type="scientific">Galliscardovia ingluviei</name>
    <dbReference type="NCBI Taxonomy" id="1769422"/>
    <lineage>
        <taxon>Bacteria</taxon>
        <taxon>Bacillati</taxon>
        <taxon>Actinomycetota</taxon>
        <taxon>Actinomycetes</taxon>
        <taxon>Bifidobacteriales</taxon>
        <taxon>Bifidobacteriaceae</taxon>
        <taxon>Galliscardovia</taxon>
    </lineage>
</organism>
<evidence type="ECO:0000256" key="1">
    <source>
        <dbReference type="ARBA" id="ARBA00022490"/>
    </source>
</evidence>
<comment type="caution">
    <text evidence="7">The sequence shown here is derived from an EMBL/GenBank/DDBJ whole genome shotgun (WGS) entry which is preliminary data.</text>
</comment>
<dbReference type="PANTHER" id="PTHR33317:SF4">
    <property type="entry name" value="POLYNUCLEOTIDYL TRANSFERASE, RIBONUCLEASE H-LIKE SUPERFAMILY PROTEIN"/>
    <property type="match status" value="1"/>
</dbReference>
<gene>
    <name evidence="7" type="ORF">GCM10007377_06590</name>
</gene>
<dbReference type="GO" id="GO:0016788">
    <property type="term" value="F:hydrolase activity, acting on ester bonds"/>
    <property type="evidence" value="ECO:0007669"/>
    <property type="project" value="UniProtKB-UniRule"/>
</dbReference>
<keyword evidence="3 5" id="KW-0540">Nuclease</keyword>
<dbReference type="InterPro" id="IPR037027">
    <property type="entry name" value="YqgF/RNaseH-like_dom_sf"/>
</dbReference>
<dbReference type="InterPro" id="IPR006641">
    <property type="entry name" value="YqgF/RNaseH-like_dom"/>
</dbReference>
<reference evidence="7" key="1">
    <citation type="journal article" date="2014" name="Int. J. Syst. Evol. Microbiol.">
        <title>Complete genome sequence of Corynebacterium casei LMG S-19264T (=DSM 44701T), isolated from a smear-ripened cheese.</title>
        <authorList>
            <consortium name="US DOE Joint Genome Institute (JGI-PGF)"/>
            <person name="Walter F."/>
            <person name="Albersmeier A."/>
            <person name="Kalinowski J."/>
            <person name="Ruckert C."/>
        </authorList>
    </citation>
    <scope>NUCLEOTIDE SEQUENCE</scope>
    <source>
        <strain evidence="7">CCM 8606</strain>
    </source>
</reference>
<dbReference type="Proteomes" id="UP000619536">
    <property type="component" value="Unassembled WGS sequence"/>
</dbReference>
<comment type="similarity">
    <text evidence="5">Belongs to the YqgF HJR family.</text>
</comment>
<keyword evidence="1 5" id="KW-0963">Cytoplasm</keyword>
<keyword evidence="2 5" id="KW-0690">Ribosome biogenesis</keyword>
<dbReference type="SUPFAM" id="SSF53098">
    <property type="entry name" value="Ribonuclease H-like"/>
    <property type="match status" value="2"/>
</dbReference>
<dbReference type="HAMAP" id="MF_00651">
    <property type="entry name" value="Nuclease_YqgF"/>
    <property type="match status" value="1"/>
</dbReference>
<dbReference type="SMART" id="SM00732">
    <property type="entry name" value="YqgFc"/>
    <property type="match status" value="1"/>
</dbReference>
<dbReference type="GO" id="GO:0005829">
    <property type="term" value="C:cytosol"/>
    <property type="evidence" value="ECO:0007669"/>
    <property type="project" value="TreeGrafter"/>
</dbReference>
<dbReference type="PANTHER" id="PTHR33317">
    <property type="entry name" value="POLYNUCLEOTIDYL TRANSFERASE, RIBONUCLEASE H-LIKE SUPERFAMILY PROTEIN"/>
    <property type="match status" value="1"/>
</dbReference>
<dbReference type="Pfam" id="PF03652">
    <property type="entry name" value="RuvX"/>
    <property type="match status" value="2"/>
</dbReference>
<evidence type="ECO:0000313" key="8">
    <source>
        <dbReference type="Proteomes" id="UP000619536"/>
    </source>
</evidence>
<dbReference type="CDD" id="cd16964">
    <property type="entry name" value="YqgF"/>
    <property type="match status" value="1"/>
</dbReference>
<accession>A0A8J3EY72</accession>
<evidence type="ECO:0000259" key="6">
    <source>
        <dbReference type="SMART" id="SM00732"/>
    </source>
</evidence>
<dbReference type="EC" id="3.1.-.-" evidence="5"/>
<dbReference type="EMBL" id="BMDH01000001">
    <property type="protein sequence ID" value="GGI13564.1"/>
    <property type="molecule type" value="Genomic_DNA"/>
</dbReference>